<sequence length="87" mass="9613">MRVKKGDSVKILTGKDRGKIARVLSVIPKKEKIIVEGVNLSKKHQKARKSGQSGQIIEKAMPVHISNVVLATSLKTKGKTKKLRKEN</sequence>
<dbReference type="PROSITE" id="PS01108">
    <property type="entry name" value="RIBOSOMAL_L24"/>
    <property type="match status" value="1"/>
</dbReference>
<evidence type="ECO:0000256" key="2">
    <source>
        <dbReference type="ARBA" id="ARBA00022980"/>
    </source>
</evidence>
<name>A0A2H0DWI0_9BACT</name>
<evidence type="ECO:0000256" key="6">
    <source>
        <dbReference type="RuleBase" id="RU003477"/>
    </source>
</evidence>
<feature type="domain" description="KOW" evidence="7">
    <location>
        <begin position="2"/>
        <end position="29"/>
    </location>
</feature>
<dbReference type="InterPro" id="IPR003256">
    <property type="entry name" value="Ribosomal_uL24"/>
</dbReference>
<evidence type="ECO:0000313" key="8">
    <source>
        <dbReference type="EMBL" id="PIP86527.1"/>
    </source>
</evidence>
<evidence type="ECO:0000259" key="7">
    <source>
        <dbReference type="SMART" id="SM00739"/>
    </source>
</evidence>
<dbReference type="GO" id="GO:1990904">
    <property type="term" value="C:ribonucleoprotein complex"/>
    <property type="evidence" value="ECO:0007669"/>
    <property type="project" value="UniProtKB-KW"/>
</dbReference>
<dbReference type="CDD" id="cd06089">
    <property type="entry name" value="KOW_RPL26"/>
    <property type="match status" value="1"/>
</dbReference>
<dbReference type="InterPro" id="IPR057264">
    <property type="entry name" value="Ribosomal_uL24_C"/>
</dbReference>
<organism evidence="8 9">
    <name type="scientific">Candidatus Campbellbacteria bacterium CG22_combo_CG10-13_8_21_14_all_43_18</name>
    <dbReference type="NCBI Taxonomy" id="1974530"/>
    <lineage>
        <taxon>Bacteria</taxon>
        <taxon>Candidatus Campbelliibacteriota</taxon>
    </lineage>
</organism>
<comment type="function">
    <text evidence="5">One of two assembly initiator proteins, it binds directly to the 5'-end of the 23S rRNA, where it nucleates assembly of the 50S subunit.</text>
</comment>
<dbReference type="InterPro" id="IPR005824">
    <property type="entry name" value="KOW"/>
</dbReference>
<evidence type="ECO:0000256" key="3">
    <source>
        <dbReference type="ARBA" id="ARBA00023274"/>
    </source>
</evidence>
<gene>
    <name evidence="5" type="primary">rplX</name>
    <name evidence="8" type="ORF">COW82_01550</name>
</gene>
<evidence type="ECO:0000313" key="9">
    <source>
        <dbReference type="Proteomes" id="UP000231276"/>
    </source>
</evidence>
<dbReference type="GO" id="GO:0003735">
    <property type="term" value="F:structural constituent of ribosome"/>
    <property type="evidence" value="ECO:0007669"/>
    <property type="project" value="InterPro"/>
</dbReference>
<dbReference type="GO" id="GO:0006412">
    <property type="term" value="P:translation"/>
    <property type="evidence" value="ECO:0007669"/>
    <property type="project" value="UniProtKB-UniRule"/>
</dbReference>
<reference evidence="8 9" key="1">
    <citation type="submission" date="2017-09" db="EMBL/GenBank/DDBJ databases">
        <title>Depth-based differentiation of microbial function through sediment-hosted aquifers and enrichment of novel symbionts in the deep terrestrial subsurface.</title>
        <authorList>
            <person name="Probst A.J."/>
            <person name="Ladd B."/>
            <person name="Jarett J.K."/>
            <person name="Geller-Mcgrath D.E."/>
            <person name="Sieber C.M."/>
            <person name="Emerson J.B."/>
            <person name="Anantharaman K."/>
            <person name="Thomas B.C."/>
            <person name="Malmstrom R."/>
            <person name="Stieglmeier M."/>
            <person name="Klingl A."/>
            <person name="Woyke T."/>
            <person name="Ryan C.M."/>
            <person name="Banfield J.F."/>
        </authorList>
    </citation>
    <scope>NUCLEOTIDE SEQUENCE [LARGE SCALE GENOMIC DNA]</scope>
    <source>
        <strain evidence="8">CG22_combo_CG10-13_8_21_14_all_43_18</strain>
    </source>
</reference>
<dbReference type="InterPro" id="IPR005825">
    <property type="entry name" value="Ribosomal_uL24_CS"/>
</dbReference>
<keyword evidence="3 5" id="KW-0687">Ribonucleoprotein</keyword>
<dbReference type="Gene3D" id="2.30.30.30">
    <property type="match status" value="1"/>
</dbReference>
<keyword evidence="5" id="KW-0699">rRNA-binding</keyword>
<protein>
    <recommendedName>
        <fullName evidence="4 5">Large ribosomal subunit protein uL24</fullName>
    </recommendedName>
</protein>
<dbReference type="Pfam" id="PF17136">
    <property type="entry name" value="ribosomal_L24"/>
    <property type="match status" value="1"/>
</dbReference>
<dbReference type="EMBL" id="PCTS01000021">
    <property type="protein sequence ID" value="PIP86527.1"/>
    <property type="molecule type" value="Genomic_DNA"/>
</dbReference>
<dbReference type="SUPFAM" id="SSF50104">
    <property type="entry name" value="Translation proteins SH3-like domain"/>
    <property type="match status" value="1"/>
</dbReference>
<dbReference type="InterPro" id="IPR041988">
    <property type="entry name" value="Ribosomal_uL24_KOW"/>
</dbReference>
<dbReference type="AlphaFoldDB" id="A0A2H0DWI0"/>
<dbReference type="SMART" id="SM00739">
    <property type="entry name" value="KOW"/>
    <property type="match status" value="1"/>
</dbReference>
<dbReference type="HAMAP" id="MF_01326_B">
    <property type="entry name" value="Ribosomal_uL24_B"/>
    <property type="match status" value="1"/>
</dbReference>
<accession>A0A2H0DWI0</accession>
<comment type="similarity">
    <text evidence="1 5 6">Belongs to the universal ribosomal protein uL24 family.</text>
</comment>
<evidence type="ECO:0000256" key="4">
    <source>
        <dbReference type="ARBA" id="ARBA00035206"/>
    </source>
</evidence>
<evidence type="ECO:0000256" key="1">
    <source>
        <dbReference type="ARBA" id="ARBA00010618"/>
    </source>
</evidence>
<keyword evidence="2 5" id="KW-0689">Ribosomal protein</keyword>
<comment type="caution">
    <text evidence="8">The sequence shown here is derived from an EMBL/GenBank/DDBJ whole genome shotgun (WGS) entry which is preliminary data.</text>
</comment>
<dbReference type="GO" id="GO:0019843">
    <property type="term" value="F:rRNA binding"/>
    <property type="evidence" value="ECO:0007669"/>
    <property type="project" value="UniProtKB-UniRule"/>
</dbReference>
<comment type="subunit">
    <text evidence="5">Part of the 50S ribosomal subunit.</text>
</comment>
<dbReference type="Pfam" id="PF00467">
    <property type="entry name" value="KOW"/>
    <property type="match status" value="1"/>
</dbReference>
<evidence type="ECO:0000256" key="5">
    <source>
        <dbReference type="HAMAP-Rule" id="MF_01326"/>
    </source>
</evidence>
<dbReference type="GO" id="GO:0005840">
    <property type="term" value="C:ribosome"/>
    <property type="evidence" value="ECO:0007669"/>
    <property type="project" value="UniProtKB-KW"/>
</dbReference>
<dbReference type="InterPro" id="IPR008991">
    <property type="entry name" value="Translation_prot_SH3-like_sf"/>
</dbReference>
<comment type="function">
    <text evidence="5">One of the proteins that surrounds the polypeptide exit tunnel on the outside of the subunit.</text>
</comment>
<proteinExistence type="inferred from homology"/>
<keyword evidence="5" id="KW-0694">RNA-binding</keyword>
<dbReference type="Proteomes" id="UP000231276">
    <property type="component" value="Unassembled WGS sequence"/>
</dbReference>
<dbReference type="InterPro" id="IPR014722">
    <property type="entry name" value="Rib_uL2_dom2"/>
</dbReference>
<dbReference type="PANTHER" id="PTHR12903">
    <property type="entry name" value="MITOCHONDRIAL RIBOSOMAL PROTEIN L24"/>
    <property type="match status" value="1"/>
</dbReference>
<dbReference type="NCBIfam" id="TIGR01079">
    <property type="entry name" value="rplX_bact"/>
    <property type="match status" value="1"/>
</dbReference>